<evidence type="ECO:0000313" key="1">
    <source>
        <dbReference type="EMBL" id="QHS87432.1"/>
    </source>
</evidence>
<sequence length="95" mass="10848">MFSPVKQLREITEYIRMSKFIKITNLILNVKYIQSITVKPDKYQINMVSSMFDGKSISVAGFGIGSISSHNAEIEVCKIKHSNDYKIVSDWIDSQ</sequence>
<accession>A0A6C0B5V0</accession>
<dbReference type="AlphaFoldDB" id="A0A6C0B5V0"/>
<organism evidence="1">
    <name type="scientific">viral metagenome</name>
    <dbReference type="NCBI Taxonomy" id="1070528"/>
    <lineage>
        <taxon>unclassified sequences</taxon>
        <taxon>metagenomes</taxon>
        <taxon>organismal metagenomes</taxon>
    </lineage>
</organism>
<proteinExistence type="predicted"/>
<protein>
    <submittedName>
        <fullName evidence="1">Uncharacterized protein</fullName>
    </submittedName>
</protein>
<dbReference type="EMBL" id="MN739081">
    <property type="protein sequence ID" value="QHS87432.1"/>
    <property type="molecule type" value="Genomic_DNA"/>
</dbReference>
<name>A0A6C0B5V0_9ZZZZ</name>
<reference evidence="1" key="1">
    <citation type="journal article" date="2020" name="Nature">
        <title>Giant virus diversity and host interactions through global metagenomics.</title>
        <authorList>
            <person name="Schulz F."/>
            <person name="Roux S."/>
            <person name="Paez-Espino D."/>
            <person name="Jungbluth S."/>
            <person name="Walsh D.A."/>
            <person name="Denef V.J."/>
            <person name="McMahon K.D."/>
            <person name="Konstantinidis K.T."/>
            <person name="Eloe-Fadrosh E.A."/>
            <person name="Kyrpides N.C."/>
            <person name="Woyke T."/>
        </authorList>
    </citation>
    <scope>NUCLEOTIDE SEQUENCE</scope>
    <source>
        <strain evidence="1">GVMAG-M-3300010157-4</strain>
    </source>
</reference>